<dbReference type="AlphaFoldDB" id="A0A3B0Z5X5"/>
<protein>
    <submittedName>
        <fullName evidence="2">Uncharacterized protein</fullName>
    </submittedName>
</protein>
<organism evidence="2">
    <name type="scientific">hydrothermal vent metagenome</name>
    <dbReference type="NCBI Taxonomy" id="652676"/>
    <lineage>
        <taxon>unclassified sequences</taxon>
        <taxon>metagenomes</taxon>
        <taxon>ecological metagenomes</taxon>
    </lineage>
</organism>
<reference evidence="2" key="1">
    <citation type="submission" date="2018-06" db="EMBL/GenBank/DDBJ databases">
        <authorList>
            <person name="Zhirakovskaya E."/>
        </authorList>
    </citation>
    <scope>NUCLEOTIDE SEQUENCE</scope>
</reference>
<sequence length="42" mass="4947">MEYDKKQLVENRRKATKTAAGLFVMCLLLLVMFVVIVWFRAN</sequence>
<dbReference type="EMBL" id="UOFL01000256">
    <property type="protein sequence ID" value="VAW82887.1"/>
    <property type="molecule type" value="Genomic_DNA"/>
</dbReference>
<evidence type="ECO:0000313" key="2">
    <source>
        <dbReference type="EMBL" id="VAW82887.1"/>
    </source>
</evidence>
<proteinExistence type="predicted"/>
<keyword evidence="1" id="KW-0472">Membrane</keyword>
<accession>A0A3B0Z5X5</accession>
<keyword evidence="1" id="KW-1133">Transmembrane helix</keyword>
<name>A0A3B0Z5X5_9ZZZZ</name>
<gene>
    <name evidence="2" type="ORF">MNBD_GAMMA12-1898</name>
</gene>
<feature type="transmembrane region" description="Helical" evidence="1">
    <location>
        <begin position="20"/>
        <end position="39"/>
    </location>
</feature>
<evidence type="ECO:0000256" key="1">
    <source>
        <dbReference type="SAM" id="Phobius"/>
    </source>
</evidence>
<keyword evidence="1" id="KW-0812">Transmembrane</keyword>